<feature type="region of interest" description="Disordered" evidence="1">
    <location>
        <begin position="194"/>
        <end position="225"/>
    </location>
</feature>
<organism evidence="2">
    <name type="scientific">Helicotheca tamesis</name>
    <dbReference type="NCBI Taxonomy" id="374047"/>
    <lineage>
        <taxon>Eukaryota</taxon>
        <taxon>Sar</taxon>
        <taxon>Stramenopiles</taxon>
        <taxon>Ochrophyta</taxon>
        <taxon>Bacillariophyta</taxon>
        <taxon>Mediophyceae</taxon>
        <taxon>Lithodesmiophycidae</taxon>
        <taxon>Lithodesmiales</taxon>
        <taxon>Lithodesmiaceae</taxon>
        <taxon>Helicotheca</taxon>
    </lineage>
</organism>
<name>A0A7S2IBP5_9STRA</name>
<gene>
    <name evidence="2" type="ORF">HTAM1171_LOCUS11074</name>
</gene>
<accession>A0A7S2IBP5</accession>
<sequence length="225" mass="24922">MNDMTEVNQLMDLPNEGAERRPSYNISYECHDSFIFDELSKLADEDLDDDSSVESQEEGTSPNAYNPALDETTPRDEGPPITRRGSKFLVTLGNSLKSVLEGEIEEAPSEDEPHVDSDEPRLAGRPSLVVQFQDRVIRRAENAGNITRSISFGAFGQRRASFSSRRNLVDSPARAGAAASFDLDAMSQVGEVRGISNETFQQNHLSRNRRRDRAASSAGRAMLDR</sequence>
<dbReference type="EMBL" id="HBGV01017925">
    <property type="protein sequence ID" value="CAD9514725.1"/>
    <property type="molecule type" value="Transcribed_RNA"/>
</dbReference>
<proteinExistence type="predicted"/>
<feature type="compositionally biased region" description="Low complexity" evidence="1">
    <location>
        <begin position="215"/>
        <end position="225"/>
    </location>
</feature>
<reference evidence="2" key="1">
    <citation type="submission" date="2021-01" db="EMBL/GenBank/DDBJ databases">
        <authorList>
            <person name="Corre E."/>
            <person name="Pelletier E."/>
            <person name="Niang G."/>
            <person name="Scheremetjew M."/>
            <person name="Finn R."/>
            <person name="Kale V."/>
            <person name="Holt S."/>
            <person name="Cochrane G."/>
            <person name="Meng A."/>
            <person name="Brown T."/>
            <person name="Cohen L."/>
        </authorList>
    </citation>
    <scope>NUCLEOTIDE SEQUENCE</scope>
    <source>
        <strain evidence="2">CCMP826</strain>
    </source>
</reference>
<feature type="compositionally biased region" description="Acidic residues" evidence="1">
    <location>
        <begin position="45"/>
        <end position="57"/>
    </location>
</feature>
<dbReference type="AlphaFoldDB" id="A0A7S2IBP5"/>
<protein>
    <submittedName>
        <fullName evidence="2">Uncharacterized protein</fullName>
    </submittedName>
</protein>
<evidence type="ECO:0000313" key="2">
    <source>
        <dbReference type="EMBL" id="CAD9514725.1"/>
    </source>
</evidence>
<feature type="region of interest" description="Disordered" evidence="1">
    <location>
        <begin position="1"/>
        <end position="21"/>
    </location>
</feature>
<feature type="region of interest" description="Disordered" evidence="1">
    <location>
        <begin position="41"/>
        <end position="85"/>
    </location>
</feature>
<feature type="compositionally biased region" description="Polar residues" evidence="1">
    <location>
        <begin position="196"/>
        <end position="205"/>
    </location>
</feature>
<evidence type="ECO:0000256" key="1">
    <source>
        <dbReference type="SAM" id="MobiDB-lite"/>
    </source>
</evidence>